<dbReference type="PANTHER" id="PTHR31694">
    <property type="entry name" value="DESICCATION-LIKE PROTEIN"/>
    <property type="match status" value="1"/>
</dbReference>
<keyword evidence="3" id="KW-1185">Reference proteome</keyword>
<dbReference type="PANTHER" id="PTHR31694:SF26">
    <property type="entry name" value="OS05G0151100 PROTEIN"/>
    <property type="match status" value="1"/>
</dbReference>
<protein>
    <recommendedName>
        <fullName evidence="4">Ferritin-like domain-containing protein</fullName>
    </recommendedName>
</protein>
<accession>A0A840Y736</accession>
<dbReference type="Pfam" id="PF13668">
    <property type="entry name" value="Ferritin_2"/>
    <property type="match status" value="1"/>
</dbReference>
<organism evidence="2 3">
    <name type="scientific">Sphingomonas xinjiangensis</name>
    <dbReference type="NCBI Taxonomy" id="643568"/>
    <lineage>
        <taxon>Bacteria</taxon>
        <taxon>Pseudomonadati</taxon>
        <taxon>Pseudomonadota</taxon>
        <taxon>Alphaproteobacteria</taxon>
        <taxon>Sphingomonadales</taxon>
        <taxon>Sphingomonadaceae</taxon>
        <taxon>Sphingomonas</taxon>
    </lineage>
</organism>
<dbReference type="AlphaFoldDB" id="A0A840Y736"/>
<evidence type="ECO:0008006" key="4">
    <source>
        <dbReference type="Google" id="ProtNLM"/>
    </source>
</evidence>
<reference evidence="2 3" key="1">
    <citation type="submission" date="2020-08" db="EMBL/GenBank/DDBJ databases">
        <title>Genomic Encyclopedia of Type Strains, Phase IV (KMG-IV): sequencing the most valuable type-strain genomes for metagenomic binning, comparative biology and taxonomic classification.</title>
        <authorList>
            <person name="Goeker M."/>
        </authorList>
    </citation>
    <scope>NUCLEOTIDE SEQUENCE [LARGE SCALE GENOMIC DNA]</scope>
    <source>
        <strain evidence="2 3">DSM 26736</strain>
    </source>
</reference>
<evidence type="ECO:0000256" key="1">
    <source>
        <dbReference type="SAM" id="MobiDB-lite"/>
    </source>
</evidence>
<dbReference type="EMBL" id="JACIJF010000001">
    <property type="protein sequence ID" value="MBB5709107.1"/>
    <property type="molecule type" value="Genomic_DNA"/>
</dbReference>
<sequence length="322" mass="33588">MDTDPDMMALRRSPEAEGVPGRRNFFRALGLATALGGGLSLIGGNQLAEAQTAAPTDADVLNFALNLEYLESNFYSIAVLGEQLPAELRTGTGTPGAVSGGRQVTFTDAVLGQMAREITLNERTHVAFLRNQLGTAAIAQPAIDLSVSPTSAFSLAARSAGLIGEGESFDPYLNEENFLLAAFLFEDVGVTAYKGAAPLLTNKTFIDASAGILAVEAYHSAILRASIHMKGMATPAVFDRSEAISNARDTLDGAPDLDQGVRPSGSGDTLTSNIAPLDANGLAFSRTTGQVLNIAYLTRTSTDRGGFFPNGVNGNIRVSAAS</sequence>
<dbReference type="RefSeq" id="WP_184083539.1">
    <property type="nucleotide sequence ID" value="NZ_JACIJF010000001.1"/>
</dbReference>
<proteinExistence type="predicted"/>
<name>A0A840Y736_9SPHN</name>
<evidence type="ECO:0000313" key="2">
    <source>
        <dbReference type="EMBL" id="MBB5709107.1"/>
    </source>
</evidence>
<gene>
    <name evidence="2" type="ORF">FHT02_000313</name>
</gene>
<evidence type="ECO:0000313" key="3">
    <source>
        <dbReference type="Proteomes" id="UP000527143"/>
    </source>
</evidence>
<dbReference type="InterPro" id="IPR052965">
    <property type="entry name" value="Pigment-catalase-like"/>
</dbReference>
<feature type="region of interest" description="Disordered" evidence="1">
    <location>
        <begin position="249"/>
        <end position="269"/>
    </location>
</feature>
<dbReference type="Proteomes" id="UP000527143">
    <property type="component" value="Unassembled WGS sequence"/>
</dbReference>
<comment type="caution">
    <text evidence="2">The sequence shown here is derived from an EMBL/GenBank/DDBJ whole genome shotgun (WGS) entry which is preliminary data.</text>
</comment>